<evidence type="ECO:0000313" key="3">
    <source>
        <dbReference type="Proteomes" id="UP000441585"/>
    </source>
</evidence>
<dbReference type="AlphaFoldDB" id="A0A6I2MBT9"/>
<comment type="caution">
    <text evidence="2">The sequence shown here is derived from an EMBL/GenBank/DDBJ whole genome shotgun (WGS) entry which is preliminary data.</text>
</comment>
<dbReference type="Pfam" id="PF14173">
    <property type="entry name" value="ComGG"/>
    <property type="match status" value="1"/>
</dbReference>
<dbReference type="InterPro" id="IPR020372">
    <property type="entry name" value="Competence_ComGG"/>
</dbReference>
<keyword evidence="1" id="KW-1133">Transmembrane helix</keyword>
<evidence type="ECO:0008006" key="4">
    <source>
        <dbReference type="Google" id="ProtNLM"/>
    </source>
</evidence>
<dbReference type="RefSeq" id="WP_070876626.1">
    <property type="nucleotide sequence ID" value="NZ_CAJFZX010000001.1"/>
</dbReference>
<keyword evidence="3" id="KW-1185">Reference proteome</keyword>
<proteinExistence type="predicted"/>
<dbReference type="Proteomes" id="UP000441585">
    <property type="component" value="Unassembled WGS sequence"/>
</dbReference>
<sequence length="124" mass="14502">MKNERGYILPSVSILALFFLMVAFHHSALYITEKKFYEERSQSVLLENLMLFGVKHSLNQITGEDATEQQLIKLKKGTIIYTVTEIDPEHILVELSCETENKNFTSAKYRYSITQKKIVYWTVY</sequence>
<protein>
    <recommendedName>
        <fullName evidence="4">Competence protein ComG</fullName>
    </recommendedName>
</protein>
<reference evidence="2 3" key="1">
    <citation type="submission" date="2019-11" db="EMBL/GenBank/DDBJ databases">
        <title>Bacillus idriensis genome.</title>
        <authorList>
            <person name="Konopka E.N."/>
            <person name="Newman J.D."/>
        </authorList>
    </citation>
    <scope>NUCLEOTIDE SEQUENCE [LARGE SCALE GENOMIC DNA]</scope>
    <source>
        <strain evidence="2 3">DSM 19097</strain>
    </source>
</reference>
<keyword evidence="1" id="KW-0472">Membrane</keyword>
<evidence type="ECO:0000256" key="1">
    <source>
        <dbReference type="SAM" id="Phobius"/>
    </source>
</evidence>
<name>A0A6I2MBT9_9BACI</name>
<dbReference type="EMBL" id="WKKF01000005">
    <property type="protein sequence ID" value="MRX55668.1"/>
    <property type="molecule type" value="Genomic_DNA"/>
</dbReference>
<gene>
    <name evidence="2" type="ORF">GJU41_17030</name>
</gene>
<keyword evidence="1" id="KW-0812">Transmembrane</keyword>
<evidence type="ECO:0000313" key="2">
    <source>
        <dbReference type="EMBL" id="MRX55668.1"/>
    </source>
</evidence>
<feature type="transmembrane region" description="Helical" evidence="1">
    <location>
        <begin position="6"/>
        <end position="31"/>
    </location>
</feature>
<organism evidence="2 3">
    <name type="scientific">Metabacillus idriensis</name>
    <dbReference type="NCBI Taxonomy" id="324768"/>
    <lineage>
        <taxon>Bacteria</taxon>
        <taxon>Bacillati</taxon>
        <taxon>Bacillota</taxon>
        <taxon>Bacilli</taxon>
        <taxon>Bacillales</taxon>
        <taxon>Bacillaceae</taxon>
        <taxon>Metabacillus</taxon>
    </lineage>
</organism>
<accession>A0A6I2MBT9</accession>